<evidence type="ECO:0000313" key="1">
    <source>
        <dbReference type="EMBL" id="ABX37003.1"/>
    </source>
</evidence>
<accession>A9BX18</accession>
<gene>
    <name evidence="1" type="ordered locus">Daci_4372</name>
</gene>
<reference evidence="1 2" key="1">
    <citation type="journal article" date="2004" name="Appl. Environ. Microbiol.">
        <title>Mineralization of individual congeners of linear alkylbenzenesulfonate by defined pairs of heterotrophic bacteria.</title>
        <authorList>
            <person name="Schleheck D."/>
            <person name="Knepper T.P."/>
            <person name="Fischer K."/>
            <person name="Cook A.M."/>
        </authorList>
    </citation>
    <scope>NUCLEOTIDE SEQUENCE [LARGE SCALE GENOMIC DNA]</scope>
    <source>
        <strain evidence="2">DSM 14801 / SPH-1</strain>
    </source>
</reference>
<proteinExistence type="predicted"/>
<sequence>MLRPSSPHLRWLACLLALLLLFVEQGALHHTLSHLPQTGVAWSGAGQGTEPSPAPDHTACPECAAFAALDLDMALPVALLWALDLALRWHFPSLKPCARAPVSAVALCARDPPSKP</sequence>
<dbReference type="AlphaFoldDB" id="A9BX18"/>
<dbReference type="EMBL" id="CP000884">
    <property type="protein sequence ID" value="ABX37003.1"/>
    <property type="molecule type" value="Genomic_DNA"/>
</dbReference>
<dbReference type="Proteomes" id="UP000000784">
    <property type="component" value="Chromosome"/>
</dbReference>
<evidence type="ECO:0008006" key="3">
    <source>
        <dbReference type="Google" id="ProtNLM"/>
    </source>
</evidence>
<dbReference type="HOGENOM" id="CLU_1990848_0_0_4"/>
<name>A9BX18_DELAS</name>
<protein>
    <recommendedName>
        <fullName evidence="3">DUF2946 domain-containing protein</fullName>
    </recommendedName>
</protein>
<dbReference type="GeneID" id="31503109"/>
<organism evidence="1 2">
    <name type="scientific">Delftia acidovorans (strain DSM 14801 / SPH-1)</name>
    <dbReference type="NCBI Taxonomy" id="398578"/>
    <lineage>
        <taxon>Bacteria</taxon>
        <taxon>Pseudomonadati</taxon>
        <taxon>Pseudomonadota</taxon>
        <taxon>Betaproteobacteria</taxon>
        <taxon>Burkholderiales</taxon>
        <taxon>Comamonadaceae</taxon>
        <taxon>Delftia</taxon>
    </lineage>
</organism>
<dbReference type="eggNOG" id="ENOG502ZHX3">
    <property type="taxonomic scope" value="Bacteria"/>
</dbReference>
<dbReference type="KEGG" id="dac:Daci_4372"/>
<dbReference type="RefSeq" id="WP_012206175.1">
    <property type="nucleotide sequence ID" value="NC_010002.1"/>
</dbReference>
<evidence type="ECO:0000313" key="2">
    <source>
        <dbReference type="Proteomes" id="UP000000784"/>
    </source>
</evidence>
<keyword evidence="2" id="KW-1185">Reference proteome</keyword>
<reference evidence="2" key="2">
    <citation type="submission" date="2007-11" db="EMBL/GenBank/DDBJ databases">
        <title>Complete sequence of Delftia acidovorans DSM 14801 / SPH-1.</title>
        <authorList>
            <person name="Copeland A."/>
            <person name="Lucas S."/>
            <person name="Lapidus A."/>
            <person name="Barry K."/>
            <person name="Glavina del Rio T."/>
            <person name="Dalin E."/>
            <person name="Tice H."/>
            <person name="Pitluck S."/>
            <person name="Lowry S."/>
            <person name="Clum A."/>
            <person name="Schmutz J."/>
            <person name="Larimer F."/>
            <person name="Land M."/>
            <person name="Hauser L."/>
            <person name="Kyrpides N."/>
            <person name="Kim E."/>
            <person name="Schleheck D."/>
            <person name="Richardson P."/>
        </authorList>
    </citation>
    <scope>NUCLEOTIDE SEQUENCE [LARGE SCALE GENOMIC DNA]</scope>
    <source>
        <strain evidence="2">DSM 14801 / SPH-1</strain>
    </source>
</reference>